<dbReference type="EMBL" id="CADCUU010000248">
    <property type="protein sequence ID" value="CAA9413480.1"/>
    <property type="molecule type" value="Genomic_DNA"/>
</dbReference>
<gene>
    <name evidence="2" type="ORF">AVDCRST_MAG15-1744</name>
</gene>
<reference evidence="2" key="1">
    <citation type="submission" date="2020-02" db="EMBL/GenBank/DDBJ databases">
        <authorList>
            <person name="Meier V. D."/>
        </authorList>
    </citation>
    <scope>NUCLEOTIDE SEQUENCE</scope>
    <source>
        <strain evidence="2">AVDCRST_MAG15</strain>
    </source>
</reference>
<feature type="compositionally biased region" description="Low complexity" evidence="1">
    <location>
        <begin position="49"/>
        <end position="58"/>
    </location>
</feature>
<feature type="compositionally biased region" description="Basic residues" evidence="1">
    <location>
        <begin position="1"/>
        <end position="10"/>
    </location>
</feature>
<feature type="non-terminal residue" evidence="2">
    <location>
        <position position="1"/>
    </location>
</feature>
<accession>A0A6J4PEC7</accession>
<dbReference type="EC" id="1.4.3.5" evidence="2"/>
<feature type="region of interest" description="Disordered" evidence="1">
    <location>
        <begin position="1"/>
        <end position="77"/>
    </location>
</feature>
<evidence type="ECO:0000256" key="1">
    <source>
        <dbReference type="SAM" id="MobiDB-lite"/>
    </source>
</evidence>
<dbReference type="AlphaFoldDB" id="A0A6J4PEC7"/>
<evidence type="ECO:0000313" key="2">
    <source>
        <dbReference type="EMBL" id="CAA9413480.1"/>
    </source>
</evidence>
<sequence>WRPTPRKPRVRPVASRRWTPRSSGPSRARGARPRAGTSATIRRGRPRPGARGARPRAGTLPMTARGRPRPGARAGRP</sequence>
<protein>
    <submittedName>
        <fullName evidence="2">Pyridoxamine 5'-phosphate oxidase</fullName>
        <ecNumber evidence="2">1.4.3.5</ecNumber>
    </submittedName>
</protein>
<proteinExistence type="predicted"/>
<feature type="compositionally biased region" description="Low complexity" evidence="1">
    <location>
        <begin position="20"/>
        <end position="40"/>
    </location>
</feature>
<keyword evidence="2" id="KW-0560">Oxidoreductase</keyword>
<dbReference type="GO" id="GO:0004733">
    <property type="term" value="F:pyridoxamine phosphate oxidase activity"/>
    <property type="evidence" value="ECO:0007669"/>
    <property type="project" value="UniProtKB-EC"/>
</dbReference>
<feature type="non-terminal residue" evidence="2">
    <location>
        <position position="77"/>
    </location>
</feature>
<feature type="compositionally biased region" description="Basic residues" evidence="1">
    <location>
        <begin position="66"/>
        <end position="77"/>
    </location>
</feature>
<organism evidence="2">
    <name type="scientific">uncultured Rubellimicrobium sp</name>
    <dbReference type="NCBI Taxonomy" id="543078"/>
    <lineage>
        <taxon>Bacteria</taxon>
        <taxon>Pseudomonadati</taxon>
        <taxon>Pseudomonadota</taxon>
        <taxon>Alphaproteobacteria</taxon>
        <taxon>Rhodobacterales</taxon>
        <taxon>Roseobacteraceae</taxon>
        <taxon>Rubellimicrobium</taxon>
        <taxon>environmental samples</taxon>
    </lineage>
</organism>
<name>A0A6J4PEC7_9RHOB</name>